<dbReference type="InterPro" id="IPR036271">
    <property type="entry name" value="Tet_transcr_reg_TetR-rel_C_sf"/>
</dbReference>
<keyword evidence="3" id="KW-0804">Transcription</keyword>
<dbReference type="SUPFAM" id="SSF46689">
    <property type="entry name" value="Homeodomain-like"/>
    <property type="match status" value="1"/>
</dbReference>
<dbReference type="PANTHER" id="PTHR47506:SF7">
    <property type="entry name" value="TRANSCRIPTIONAL REGULATORY PROTEIN"/>
    <property type="match status" value="1"/>
</dbReference>
<keyword evidence="1" id="KW-0805">Transcription regulation</keyword>
<comment type="caution">
    <text evidence="6">The sequence shown here is derived from an EMBL/GenBank/DDBJ whole genome shotgun (WGS) entry which is preliminary data.</text>
</comment>
<accession>A0A2N5CDF6</accession>
<dbReference type="GO" id="GO:0003677">
    <property type="term" value="F:DNA binding"/>
    <property type="evidence" value="ECO:0007669"/>
    <property type="project" value="UniProtKB-UniRule"/>
</dbReference>
<feature type="domain" description="HTH tetR-type" evidence="5">
    <location>
        <begin position="49"/>
        <end position="109"/>
    </location>
</feature>
<name>A0A2N5CDF6_9BURK</name>
<dbReference type="PANTHER" id="PTHR47506">
    <property type="entry name" value="TRANSCRIPTIONAL REGULATORY PROTEIN"/>
    <property type="match status" value="1"/>
</dbReference>
<dbReference type="Proteomes" id="UP000234341">
    <property type="component" value="Unassembled WGS sequence"/>
</dbReference>
<protein>
    <submittedName>
        <fullName evidence="6">TetR/AcrR family transcriptional regulator</fullName>
    </submittedName>
</protein>
<dbReference type="EMBL" id="PJRP01000004">
    <property type="protein sequence ID" value="PLQ00246.1"/>
    <property type="molecule type" value="Genomic_DNA"/>
</dbReference>
<dbReference type="AlphaFoldDB" id="A0A2N5CDF6"/>
<feature type="DNA-binding region" description="H-T-H motif" evidence="4">
    <location>
        <begin position="72"/>
        <end position="91"/>
    </location>
</feature>
<reference evidence="6 7" key="1">
    <citation type="submission" date="2017-12" db="EMBL/GenBank/DDBJ databases">
        <title>Genome sequence of the active heterotrophic nitrifier-denitrifier, Cupriavidus pauculus UM1.</title>
        <authorList>
            <person name="Putonti C."/>
            <person name="Castignetti D."/>
        </authorList>
    </citation>
    <scope>NUCLEOTIDE SEQUENCE [LARGE SCALE GENOMIC DNA]</scope>
    <source>
        <strain evidence="6 7">UM1</strain>
    </source>
</reference>
<dbReference type="OrthoDB" id="9798857at2"/>
<dbReference type="Gene3D" id="1.10.357.10">
    <property type="entry name" value="Tetracycline Repressor, domain 2"/>
    <property type="match status" value="1"/>
</dbReference>
<evidence type="ECO:0000313" key="6">
    <source>
        <dbReference type="EMBL" id="PLQ00246.1"/>
    </source>
</evidence>
<proteinExistence type="predicted"/>
<organism evidence="6 7">
    <name type="scientific">Cupriavidus pauculus</name>
    <dbReference type="NCBI Taxonomy" id="82633"/>
    <lineage>
        <taxon>Bacteria</taxon>
        <taxon>Pseudomonadati</taxon>
        <taxon>Pseudomonadota</taxon>
        <taxon>Betaproteobacteria</taxon>
        <taxon>Burkholderiales</taxon>
        <taxon>Burkholderiaceae</taxon>
        <taxon>Cupriavidus</taxon>
    </lineage>
</organism>
<dbReference type="PRINTS" id="PR00455">
    <property type="entry name" value="HTHTETR"/>
</dbReference>
<dbReference type="PROSITE" id="PS50977">
    <property type="entry name" value="HTH_TETR_2"/>
    <property type="match status" value="1"/>
</dbReference>
<dbReference type="Gene3D" id="1.10.10.60">
    <property type="entry name" value="Homeodomain-like"/>
    <property type="match status" value="1"/>
</dbReference>
<evidence type="ECO:0000256" key="2">
    <source>
        <dbReference type="ARBA" id="ARBA00023125"/>
    </source>
</evidence>
<evidence type="ECO:0000259" key="5">
    <source>
        <dbReference type="PROSITE" id="PS50977"/>
    </source>
</evidence>
<dbReference type="Pfam" id="PF00440">
    <property type="entry name" value="TetR_N"/>
    <property type="match status" value="1"/>
</dbReference>
<dbReference type="SUPFAM" id="SSF48498">
    <property type="entry name" value="Tetracyclin repressor-like, C-terminal domain"/>
    <property type="match status" value="1"/>
</dbReference>
<dbReference type="InterPro" id="IPR009057">
    <property type="entry name" value="Homeodomain-like_sf"/>
</dbReference>
<dbReference type="InterPro" id="IPR001647">
    <property type="entry name" value="HTH_TetR"/>
</dbReference>
<evidence type="ECO:0000313" key="7">
    <source>
        <dbReference type="Proteomes" id="UP000234341"/>
    </source>
</evidence>
<gene>
    <name evidence="6" type="ORF">CYJ10_11325</name>
</gene>
<sequence length="240" mass="26173">MMGIISRGRCHSASVFCLFSAMWRRLPAAILQGRNGLVKMMRYGSEHREKTHNILVDAASVLVRRDGPDNLSVGELMKSVGLTHGGFYYHFSSREDMLARAIERAFASTVKRLDDICVDCSAAEAIRGYVERYLSPSHRDNRGTGCPLATLTAHAVLLGDSSRESFEQGAARLTSRVAELLELAGCTNAGTLAISILCEMSGTLGVARIIRSRAQSDEMLRIGRLSVLTRVGLTEKPAQS</sequence>
<evidence type="ECO:0000256" key="3">
    <source>
        <dbReference type="ARBA" id="ARBA00023163"/>
    </source>
</evidence>
<evidence type="ECO:0000256" key="1">
    <source>
        <dbReference type="ARBA" id="ARBA00023015"/>
    </source>
</evidence>
<evidence type="ECO:0000256" key="4">
    <source>
        <dbReference type="PROSITE-ProRule" id="PRU00335"/>
    </source>
</evidence>
<keyword evidence="2 4" id="KW-0238">DNA-binding</keyword>